<dbReference type="InterPro" id="IPR015018">
    <property type="entry name" value="DUF1905"/>
</dbReference>
<dbReference type="STRING" id="1492898.SY85_16565"/>
<evidence type="ECO:0000313" key="2">
    <source>
        <dbReference type="Proteomes" id="UP000077177"/>
    </source>
</evidence>
<dbReference type="RefSeq" id="WP_066406000.1">
    <property type="nucleotide sequence ID" value="NZ_CP011390.1"/>
</dbReference>
<protein>
    <recommendedName>
        <fullName evidence="3">DUF1905 domain-containing protein</fullName>
    </recommendedName>
</protein>
<reference evidence="1 2" key="2">
    <citation type="journal article" date="2016" name="Int. J. Syst. Evol. Microbiol.">
        <title>Flavisolibacter tropicus sp. nov., isolated from tropical soil.</title>
        <authorList>
            <person name="Lee J.J."/>
            <person name="Kang M.S."/>
            <person name="Kim G.S."/>
            <person name="Lee C.S."/>
            <person name="Lim S."/>
            <person name="Lee J."/>
            <person name="Roh S.H."/>
            <person name="Kang H."/>
            <person name="Ha J.M."/>
            <person name="Bae S."/>
            <person name="Jung H.Y."/>
            <person name="Kim M.K."/>
        </authorList>
    </citation>
    <scope>NUCLEOTIDE SEQUENCE [LARGE SCALE GENOMIC DNA]</scope>
    <source>
        <strain evidence="1 2">LCS9</strain>
    </source>
</reference>
<organism evidence="1 2">
    <name type="scientific">Flavisolibacter tropicus</name>
    <dbReference type="NCBI Taxonomy" id="1492898"/>
    <lineage>
        <taxon>Bacteria</taxon>
        <taxon>Pseudomonadati</taxon>
        <taxon>Bacteroidota</taxon>
        <taxon>Chitinophagia</taxon>
        <taxon>Chitinophagales</taxon>
        <taxon>Chitinophagaceae</taxon>
        <taxon>Flavisolibacter</taxon>
    </lineage>
</organism>
<sequence length="160" mass="18093">MRSFKAAIDIIGINPFVFVPDSILESIFKEAGKDKGHIPIRGTINGQTFKQTLVRYDGHWRLYINTTMLKHSPKRIGETIAVVIEFDPSDRTIEAHPKLIKALEDSPDAKKVFDSLPASKQKEIIRYISALKTEASIDRNVTRAIHFLLGQGRFIGRDHP</sequence>
<dbReference type="AlphaFoldDB" id="A0A172TXP5"/>
<dbReference type="KEGG" id="fla:SY85_16565"/>
<gene>
    <name evidence="1" type="ORF">SY85_16565</name>
</gene>
<name>A0A172TXP5_9BACT</name>
<dbReference type="PATRIC" id="fig|1492898.3.peg.3605"/>
<dbReference type="Pfam" id="PF08922">
    <property type="entry name" value="DUF1905"/>
    <property type="match status" value="1"/>
</dbReference>
<evidence type="ECO:0000313" key="1">
    <source>
        <dbReference type="EMBL" id="ANE51865.1"/>
    </source>
</evidence>
<dbReference type="OrthoDB" id="2243618at2"/>
<dbReference type="EMBL" id="CP011390">
    <property type="protein sequence ID" value="ANE51865.1"/>
    <property type="molecule type" value="Genomic_DNA"/>
</dbReference>
<accession>A0A172TXP5</accession>
<dbReference type="Pfam" id="PF13376">
    <property type="entry name" value="OmdA"/>
    <property type="match status" value="1"/>
</dbReference>
<dbReference type="Gene3D" id="2.40.30.100">
    <property type="entry name" value="AF2212/PG0164-like"/>
    <property type="match status" value="1"/>
</dbReference>
<evidence type="ECO:0008006" key="3">
    <source>
        <dbReference type="Google" id="ProtNLM"/>
    </source>
</evidence>
<dbReference type="Proteomes" id="UP000077177">
    <property type="component" value="Chromosome"/>
</dbReference>
<dbReference type="SUPFAM" id="SSF141694">
    <property type="entry name" value="AF2212/PG0164-like"/>
    <property type="match status" value="1"/>
</dbReference>
<reference evidence="2" key="1">
    <citation type="submission" date="2015-01" db="EMBL/GenBank/DDBJ databases">
        <title>Flavisolibacter sp./LCS9/ whole genome sequencing.</title>
        <authorList>
            <person name="Kim M.K."/>
            <person name="Srinivasan S."/>
            <person name="Lee J.-J."/>
        </authorList>
    </citation>
    <scope>NUCLEOTIDE SEQUENCE [LARGE SCALE GENOMIC DNA]</scope>
    <source>
        <strain evidence="2">LCS9</strain>
    </source>
</reference>
<dbReference type="InterPro" id="IPR037079">
    <property type="entry name" value="AF2212/PG0164-like_sf"/>
</dbReference>
<keyword evidence="2" id="KW-1185">Reference proteome</keyword>
<proteinExistence type="predicted"/>